<dbReference type="GO" id="GO:0034472">
    <property type="term" value="P:snRNA 3'-end processing"/>
    <property type="evidence" value="ECO:0007669"/>
    <property type="project" value="TreeGrafter"/>
</dbReference>
<feature type="compositionally biased region" description="Polar residues" evidence="1">
    <location>
        <begin position="63"/>
        <end position="73"/>
    </location>
</feature>
<evidence type="ECO:0000313" key="2">
    <source>
        <dbReference type="EMBL" id="KAF5403129.1"/>
    </source>
</evidence>
<organism evidence="2 3">
    <name type="scientific">Paragonimus heterotremus</name>
    <dbReference type="NCBI Taxonomy" id="100268"/>
    <lineage>
        <taxon>Eukaryota</taxon>
        <taxon>Metazoa</taxon>
        <taxon>Spiralia</taxon>
        <taxon>Lophotrochozoa</taxon>
        <taxon>Platyhelminthes</taxon>
        <taxon>Trematoda</taxon>
        <taxon>Digenea</taxon>
        <taxon>Plagiorchiida</taxon>
        <taxon>Troglotremata</taxon>
        <taxon>Troglotrematidae</taxon>
        <taxon>Paragonimus</taxon>
    </lineage>
</organism>
<dbReference type="AlphaFoldDB" id="A0A8J4TEB2"/>
<keyword evidence="3" id="KW-1185">Reference proteome</keyword>
<reference evidence="2" key="1">
    <citation type="submission" date="2019-05" db="EMBL/GenBank/DDBJ databases">
        <title>Annotation for the trematode Paragonimus heterotremus.</title>
        <authorList>
            <person name="Choi Y.-J."/>
        </authorList>
    </citation>
    <scope>NUCLEOTIDE SEQUENCE</scope>
    <source>
        <strain evidence="2">LC</strain>
    </source>
</reference>
<dbReference type="GO" id="GO:0032039">
    <property type="term" value="C:integrator complex"/>
    <property type="evidence" value="ECO:0007669"/>
    <property type="project" value="InterPro"/>
</dbReference>
<evidence type="ECO:0000256" key="1">
    <source>
        <dbReference type="SAM" id="MobiDB-lite"/>
    </source>
</evidence>
<dbReference type="Proteomes" id="UP000748531">
    <property type="component" value="Unassembled WGS sequence"/>
</dbReference>
<comment type="caution">
    <text evidence="2">The sequence shown here is derived from an EMBL/GenBank/DDBJ whole genome shotgun (WGS) entry which is preliminary data.</text>
</comment>
<gene>
    <name evidence="2" type="ORF">PHET_03438</name>
</gene>
<dbReference type="EMBL" id="LUCH01001407">
    <property type="protein sequence ID" value="KAF5403129.1"/>
    <property type="molecule type" value="Genomic_DNA"/>
</dbReference>
<dbReference type="InterPro" id="IPR029321">
    <property type="entry name" value="INTS2"/>
</dbReference>
<name>A0A8J4TEB2_9TREM</name>
<feature type="region of interest" description="Disordered" evidence="1">
    <location>
        <begin position="63"/>
        <end position="91"/>
    </location>
</feature>
<sequence length="221" mass="25079">MHYIYDCSKSHLYWYVFPFGLPRCPPALRIFLRILESSLLASRSYWTHRLLERVVPLTTSVSTFGSNSTTLSSAMRPAASPSHNGSDSHLESPLTNCPGITAVSAPQASNNRLTVFTDEECERLCANMLLTQNATVVQLLLEYCLPTKQECAIDSEVSVLREIRNILCTYIHYMFIAEPALAEVIVWQVSFFFSFHQSDRIFDHLHIPLSLCKCFVSVQHE</sequence>
<protein>
    <submittedName>
        <fullName evidence="2">Uncharacterized protein</fullName>
    </submittedName>
</protein>
<dbReference type="PANTHER" id="PTHR28608:SF1">
    <property type="entry name" value="INTEGRATOR COMPLEX SUBUNIT 2"/>
    <property type="match status" value="1"/>
</dbReference>
<accession>A0A8J4TEB2</accession>
<evidence type="ECO:0000313" key="3">
    <source>
        <dbReference type="Proteomes" id="UP000748531"/>
    </source>
</evidence>
<dbReference type="PANTHER" id="PTHR28608">
    <property type="entry name" value="INTEGRATOR COMPLEX SUBUNIT 2"/>
    <property type="match status" value="1"/>
</dbReference>
<dbReference type="OrthoDB" id="70899at2759"/>
<dbReference type="Pfam" id="PF14750">
    <property type="entry name" value="INTS2"/>
    <property type="match status" value="1"/>
</dbReference>
<proteinExistence type="predicted"/>